<evidence type="ECO:0000256" key="2">
    <source>
        <dbReference type="ARBA" id="ARBA00007317"/>
    </source>
</evidence>
<dbReference type="InterPro" id="IPR036625">
    <property type="entry name" value="E3-bd_dom_sf"/>
</dbReference>
<keyword evidence="4 6" id="KW-0450">Lipoyl</keyword>
<dbReference type="PROSITE" id="PS00189">
    <property type="entry name" value="LIPOYL"/>
    <property type="match status" value="1"/>
</dbReference>
<dbReference type="Pfam" id="PF00364">
    <property type="entry name" value="Biotin_lipoyl"/>
    <property type="match status" value="1"/>
</dbReference>
<dbReference type="InterPro" id="IPR001078">
    <property type="entry name" value="2-oxoacid_DH_actylTfrase"/>
</dbReference>
<reference evidence="10" key="2">
    <citation type="submission" date="2022-05" db="EMBL/GenBank/DDBJ databases">
        <authorList>
            <person name="Kim J.-S."/>
            <person name="Lee K."/>
            <person name="Suh M."/>
            <person name="Eom M."/>
            <person name="Kim J.-S."/>
            <person name="Kim D.-S."/>
            <person name="Ko S.-H."/>
            <person name="Shin Y."/>
            <person name="Lee J.-S."/>
        </authorList>
    </citation>
    <scope>NUCLEOTIDE SEQUENCE</scope>
    <source>
        <strain evidence="10">N237</strain>
    </source>
</reference>
<feature type="domain" description="Lipoyl-binding" evidence="8">
    <location>
        <begin position="2"/>
        <end position="77"/>
    </location>
</feature>
<proteinExistence type="inferred from homology"/>
<organism evidence="10 11">
    <name type="scientific">Jatrophihabitans telluris</name>
    <dbReference type="NCBI Taxonomy" id="2038343"/>
    <lineage>
        <taxon>Bacteria</taxon>
        <taxon>Bacillati</taxon>
        <taxon>Actinomycetota</taxon>
        <taxon>Actinomycetes</taxon>
        <taxon>Jatrophihabitantales</taxon>
        <taxon>Jatrophihabitantaceae</taxon>
        <taxon>Jatrophihabitans</taxon>
    </lineage>
</organism>
<evidence type="ECO:0000256" key="5">
    <source>
        <dbReference type="ARBA" id="ARBA00023315"/>
    </source>
</evidence>
<protein>
    <recommendedName>
        <fullName evidence="6">Dihydrolipoamide acetyltransferase component of pyruvate dehydrogenase complex</fullName>
        <ecNumber evidence="6">2.3.1.-</ecNumber>
    </recommendedName>
</protein>
<dbReference type="PROSITE" id="PS51826">
    <property type="entry name" value="PSBD"/>
    <property type="match status" value="1"/>
</dbReference>
<dbReference type="Gene3D" id="4.10.320.10">
    <property type="entry name" value="E3-binding domain"/>
    <property type="match status" value="1"/>
</dbReference>
<dbReference type="InterPro" id="IPR050743">
    <property type="entry name" value="2-oxoacid_DH_E2_comp"/>
</dbReference>
<comment type="cofactor">
    <cofactor evidence="1 6">
        <name>(R)-lipoate</name>
        <dbReference type="ChEBI" id="CHEBI:83088"/>
    </cofactor>
</comment>
<dbReference type="PROSITE" id="PS50968">
    <property type="entry name" value="BIOTINYL_LIPOYL"/>
    <property type="match status" value="1"/>
</dbReference>
<feature type="region of interest" description="Disordered" evidence="7">
    <location>
        <begin position="141"/>
        <end position="183"/>
    </location>
</feature>
<dbReference type="CDD" id="cd06849">
    <property type="entry name" value="lipoyl_domain"/>
    <property type="match status" value="1"/>
</dbReference>
<dbReference type="InterPro" id="IPR004167">
    <property type="entry name" value="PSBD"/>
</dbReference>
<dbReference type="Gene3D" id="2.40.50.100">
    <property type="match status" value="1"/>
</dbReference>
<keyword evidence="5 6" id="KW-0012">Acyltransferase</keyword>
<dbReference type="SUPFAM" id="SSF47005">
    <property type="entry name" value="Peripheral subunit-binding domain of 2-oxo acid dehydrogenase complex"/>
    <property type="match status" value="1"/>
</dbReference>
<dbReference type="RefSeq" id="WP_249769413.1">
    <property type="nucleotide sequence ID" value="NZ_CP097332.1"/>
</dbReference>
<evidence type="ECO:0000256" key="7">
    <source>
        <dbReference type="SAM" id="MobiDB-lite"/>
    </source>
</evidence>
<evidence type="ECO:0000256" key="6">
    <source>
        <dbReference type="RuleBase" id="RU003423"/>
    </source>
</evidence>
<evidence type="ECO:0000313" key="11">
    <source>
        <dbReference type="Proteomes" id="UP001056336"/>
    </source>
</evidence>
<sequence length="421" mass="43596">MNIEVTMPQLGETVAEGTITRWLRQVGDVITDQEPLLEISTDKVDTEVPAPGSGRLREIIIDVDATVAVGTVLAIIDSEPAAGAGRPAHRRHTHSPLIRRLAAEAGLGLDSLTGSGSGGRLTREDVALAARQAVVPAEASVRPAASSAPAVPAASSTPVLPAASSAPAVPSAPTASIAAGSPVAGPAVPMTSLRTVIADRMMQSLHTTAQLTTVVEVDVTRVVALRSAARGPLHDRLGVRLTLTAFFAKAALEGLRAMPVLNSSIGADGRSVVRHTAQHLGIAVDTDRGLMVPVLRDAGDLSLLGLSRRIEDVANRTRAGAITPDDLAGGTFTITNTGSRGALFDTPILVPGQVGILGIGAVVERPAVARQPDGQRVIAIRSMAYLALTYDHRLVDGADAARYLVSVKNRLEAGQFEPELS</sequence>
<reference evidence="10" key="1">
    <citation type="journal article" date="2018" name="Int. J. Syst. Evol. Microbiol.">
        <title>Jatrophihabitans telluris sp. nov., isolated from sediment soil of lava forest wetlands and the emended description of the genus Jatrophihabitans.</title>
        <authorList>
            <person name="Lee K.C."/>
            <person name="Suh M.K."/>
            <person name="Eom M.K."/>
            <person name="Kim K.K."/>
            <person name="Kim J.S."/>
            <person name="Kim D.S."/>
            <person name="Ko S.H."/>
            <person name="Shin Y.K."/>
            <person name="Lee J.S."/>
        </authorList>
    </citation>
    <scope>NUCLEOTIDE SEQUENCE</scope>
    <source>
        <strain evidence="10">N237</strain>
    </source>
</reference>
<evidence type="ECO:0000256" key="4">
    <source>
        <dbReference type="ARBA" id="ARBA00022823"/>
    </source>
</evidence>
<feature type="domain" description="Peripheral subunit-binding (PSBD)" evidence="9">
    <location>
        <begin position="93"/>
        <end position="130"/>
    </location>
</feature>
<evidence type="ECO:0000259" key="8">
    <source>
        <dbReference type="PROSITE" id="PS50968"/>
    </source>
</evidence>
<dbReference type="InterPro" id="IPR003016">
    <property type="entry name" value="2-oxoA_DH_lipoyl-BS"/>
</dbReference>
<dbReference type="PANTHER" id="PTHR43178">
    <property type="entry name" value="DIHYDROLIPOAMIDE ACETYLTRANSFERASE COMPONENT OF PYRUVATE DEHYDROGENASE COMPLEX"/>
    <property type="match status" value="1"/>
</dbReference>
<dbReference type="Pfam" id="PF00198">
    <property type="entry name" value="2-oxoacid_dh"/>
    <property type="match status" value="1"/>
</dbReference>
<dbReference type="SUPFAM" id="SSF52777">
    <property type="entry name" value="CoA-dependent acyltransferases"/>
    <property type="match status" value="1"/>
</dbReference>
<keyword evidence="11" id="KW-1185">Reference proteome</keyword>
<dbReference type="PANTHER" id="PTHR43178:SF5">
    <property type="entry name" value="LIPOAMIDE ACYLTRANSFERASE COMPONENT OF BRANCHED-CHAIN ALPHA-KETO ACID DEHYDROGENASE COMPLEX, MITOCHONDRIAL"/>
    <property type="match status" value="1"/>
</dbReference>
<evidence type="ECO:0000313" key="10">
    <source>
        <dbReference type="EMBL" id="UQX86992.1"/>
    </source>
</evidence>
<dbReference type="Pfam" id="PF02817">
    <property type="entry name" value="E3_binding"/>
    <property type="match status" value="1"/>
</dbReference>
<comment type="similarity">
    <text evidence="2 6">Belongs to the 2-oxoacid dehydrogenase family.</text>
</comment>
<evidence type="ECO:0000256" key="1">
    <source>
        <dbReference type="ARBA" id="ARBA00001938"/>
    </source>
</evidence>
<keyword evidence="3 6" id="KW-0808">Transferase</keyword>
<dbReference type="Gene3D" id="3.30.559.10">
    <property type="entry name" value="Chloramphenicol acetyltransferase-like domain"/>
    <property type="match status" value="1"/>
</dbReference>
<dbReference type="InterPro" id="IPR011053">
    <property type="entry name" value="Single_hybrid_motif"/>
</dbReference>
<evidence type="ECO:0000259" key="9">
    <source>
        <dbReference type="PROSITE" id="PS51826"/>
    </source>
</evidence>
<dbReference type="Proteomes" id="UP001056336">
    <property type="component" value="Chromosome"/>
</dbReference>
<dbReference type="SUPFAM" id="SSF51230">
    <property type="entry name" value="Single hybrid motif"/>
    <property type="match status" value="1"/>
</dbReference>
<dbReference type="InterPro" id="IPR023213">
    <property type="entry name" value="CAT-like_dom_sf"/>
</dbReference>
<evidence type="ECO:0000256" key="3">
    <source>
        <dbReference type="ARBA" id="ARBA00022679"/>
    </source>
</evidence>
<dbReference type="InterPro" id="IPR000089">
    <property type="entry name" value="Biotin_lipoyl"/>
</dbReference>
<gene>
    <name evidence="10" type="ORF">M6D93_11810</name>
</gene>
<accession>A0ABY4QV43</accession>
<name>A0ABY4QV43_9ACTN</name>
<dbReference type="EMBL" id="CP097332">
    <property type="protein sequence ID" value="UQX86992.1"/>
    <property type="molecule type" value="Genomic_DNA"/>
</dbReference>
<dbReference type="EC" id="2.3.1.-" evidence="6"/>